<keyword evidence="2" id="KW-1185">Reference proteome</keyword>
<gene>
    <name evidence="1" type="ORF">ACKI18_46160</name>
</gene>
<proteinExistence type="predicted"/>
<dbReference type="Proteomes" id="UP001631957">
    <property type="component" value="Unassembled WGS sequence"/>
</dbReference>
<sequence>MTVALPTTGASADSDATLRELAAKEGILIGSGATNPTYLDEPKFGEVRAPAFARIAPAWAG</sequence>
<protein>
    <submittedName>
        <fullName evidence="1">Uncharacterized protein</fullName>
    </submittedName>
</protein>
<accession>A0ABW9I9A0</accession>
<reference evidence="1 2" key="1">
    <citation type="submission" date="2024-12" db="EMBL/GenBank/DDBJ databases">
        <title>Forecasting of Potato common scab and diversities of Pathogenic streptomyces spp. in china.</title>
        <authorList>
            <person name="Handique U."/>
            <person name="Wu J."/>
        </authorList>
    </citation>
    <scope>NUCLEOTIDE SEQUENCE [LARGE SCALE GENOMIC DNA]</scope>
    <source>
        <strain evidence="1 2">ZRIMU1530</strain>
    </source>
</reference>
<organism evidence="1 2">
    <name type="scientific">Streptomyces niveiscabiei</name>
    <dbReference type="NCBI Taxonomy" id="164115"/>
    <lineage>
        <taxon>Bacteria</taxon>
        <taxon>Bacillati</taxon>
        <taxon>Actinomycetota</taxon>
        <taxon>Actinomycetes</taxon>
        <taxon>Kitasatosporales</taxon>
        <taxon>Streptomycetaceae</taxon>
        <taxon>Streptomyces</taxon>
    </lineage>
</organism>
<evidence type="ECO:0000313" key="1">
    <source>
        <dbReference type="EMBL" id="MFM9616050.1"/>
    </source>
</evidence>
<dbReference type="EMBL" id="JBJVNI010000048">
    <property type="protein sequence ID" value="MFM9616050.1"/>
    <property type="molecule type" value="Genomic_DNA"/>
</dbReference>
<comment type="caution">
    <text evidence="1">The sequence shown here is derived from an EMBL/GenBank/DDBJ whole genome shotgun (WGS) entry which is preliminary data.</text>
</comment>
<evidence type="ECO:0000313" key="2">
    <source>
        <dbReference type="Proteomes" id="UP001631957"/>
    </source>
</evidence>
<dbReference type="RefSeq" id="WP_409134819.1">
    <property type="nucleotide sequence ID" value="NZ_JBJVNI010000048.1"/>
</dbReference>
<name>A0ABW9I9A0_9ACTN</name>